<dbReference type="InterPro" id="IPR036264">
    <property type="entry name" value="Bact_exopeptidase_dim_dom"/>
</dbReference>
<dbReference type="Pfam" id="PF01546">
    <property type="entry name" value="Peptidase_M20"/>
    <property type="match status" value="1"/>
</dbReference>
<dbReference type="PANTHER" id="PTHR32494:SF5">
    <property type="entry name" value="ALLANTOATE AMIDOHYDROLASE"/>
    <property type="match status" value="1"/>
</dbReference>
<evidence type="ECO:0000313" key="2">
    <source>
        <dbReference type="EMBL" id="VAW06610.1"/>
    </source>
</evidence>
<reference evidence="2" key="1">
    <citation type="submission" date="2018-06" db="EMBL/GenBank/DDBJ databases">
        <authorList>
            <person name="Zhirakovskaya E."/>
        </authorList>
    </citation>
    <scope>NUCLEOTIDE SEQUENCE</scope>
</reference>
<dbReference type="EMBL" id="UOEK01000361">
    <property type="protein sequence ID" value="VAW06610.1"/>
    <property type="molecule type" value="Genomic_DNA"/>
</dbReference>
<dbReference type="EC" id="3.5.1.87" evidence="2"/>
<gene>
    <name evidence="2" type="ORF">MNBD_ACTINO02-3321</name>
</gene>
<proteinExistence type="predicted"/>
<protein>
    <submittedName>
        <fullName evidence="2">N-carbamoyl-L-amino acid hydrolase</fullName>
        <ecNumber evidence="2">3.5.1.87</ecNumber>
    </submittedName>
</protein>
<dbReference type="InterPro" id="IPR002933">
    <property type="entry name" value="Peptidase_M20"/>
</dbReference>
<dbReference type="AlphaFoldDB" id="A0A3B0SQ69"/>
<name>A0A3B0SQ69_9ZZZZ</name>
<dbReference type="InterPro" id="IPR010158">
    <property type="entry name" value="Amidase_Cbmase"/>
</dbReference>
<dbReference type="GO" id="GO:0016813">
    <property type="term" value="F:hydrolase activity, acting on carbon-nitrogen (but not peptide) bonds, in linear amidines"/>
    <property type="evidence" value="ECO:0007669"/>
    <property type="project" value="InterPro"/>
</dbReference>
<dbReference type="PANTHER" id="PTHR32494">
    <property type="entry name" value="ALLANTOATE DEIMINASE-RELATED"/>
    <property type="match status" value="1"/>
</dbReference>
<sequence>MRVSLVTSADCAGFGLEFFEALRYLSADNGGVSRGGYSAAEDAAHTLLANYASRNGLTVSIDEACNTWVELPGTDSSADAIVIGSHLDSVRQGGNYDGAAGVVGGLAMLFRLQDTTQLRRPVRLVAFRGEEAAWFGTCYIGSRALVGTLESEMLDAVSPEYRISLREALQEAGADLGPIEANTALSASKSIHQYFEMHIEQGPLLVAADCPVGVVTGIRGNYRYPAITWLGEAGHSGAVSRNLRHDAVLGATEWLTTVERLWIDEEVAGADLVVTAGIFSTDPMHHAVTRIPDSVRMSLDIRSVDVSTLQRVSEQAMELASQIASRRGLEVLVGERVDTMPASIDTDTVSMIYDTALGLGYPAMKLPSGAGHDAAALGAAGIPIGMIFVRNENGSHNAQEALDIDDFCVGVDVLTEVTKRAAQ</sequence>
<dbReference type="PIRSF" id="PIRSF001235">
    <property type="entry name" value="Amidase_carbamoylase"/>
    <property type="match status" value="1"/>
</dbReference>
<dbReference type="SUPFAM" id="SSF53187">
    <property type="entry name" value="Zn-dependent exopeptidases"/>
    <property type="match status" value="1"/>
</dbReference>
<dbReference type="NCBIfam" id="TIGR01879">
    <property type="entry name" value="hydantase"/>
    <property type="match status" value="1"/>
</dbReference>
<evidence type="ECO:0000256" key="1">
    <source>
        <dbReference type="ARBA" id="ARBA00022801"/>
    </source>
</evidence>
<dbReference type="SUPFAM" id="SSF55031">
    <property type="entry name" value="Bacterial exopeptidase dimerisation domain"/>
    <property type="match status" value="1"/>
</dbReference>
<organism evidence="2">
    <name type="scientific">hydrothermal vent metagenome</name>
    <dbReference type="NCBI Taxonomy" id="652676"/>
    <lineage>
        <taxon>unclassified sequences</taxon>
        <taxon>metagenomes</taxon>
        <taxon>ecological metagenomes</taxon>
    </lineage>
</organism>
<dbReference type="Gene3D" id="3.40.630.10">
    <property type="entry name" value="Zn peptidases"/>
    <property type="match status" value="1"/>
</dbReference>
<keyword evidence="1 2" id="KW-0378">Hydrolase</keyword>
<dbReference type="Gene3D" id="3.30.70.360">
    <property type="match status" value="1"/>
</dbReference>
<dbReference type="GO" id="GO:0050538">
    <property type="term" value="F:N-carbamoyl-L-amino-acid hydrolase activity"/>
    <property type="evidence" value="ECO:0007669"/>
    <property type="project" value="UniProtKB-EC"/>
</dbReference>
<accession>A0A3B0SQ69</accession>